<accession>E4YG98</accession>
<dbReference type="EMBL" id="FN654516">
    <property type="protein sequence ID" value="CBY34522.1"/>
    <property type="molecule type" value="Genomic_DNA"/>
</dbReference>
<dbReference type="AlphaFoldDB" id="E4YG98"/>
<sequence>MVGLLLQLEKSPSKPAIIFKFSHHVHVRKTHERALCSNP</sequence>
<name>E4YG98_OIKDI</name>
<dbReference type="Proteomes" id="UP000011014">
    <property type="component" value="Unassembled WGS sequence"/>
</dbReference>
<reference evidence="1" key="1">
    <citation type="journal article" date="2010" name="Science">
        <title>Plasticity of animal genome architecture unmasked by rapid evolution of a pelagic tunicate.</title>
        <authorList>
            <person name="Denoeud F."/>
            <person name="Henriet S."/>
            <person name="Mungpakdee S."/>
            <person name="Aury J.M."/>
            <person name="Da Silva C."/>
            <person name="Brinkmann H."/>
            <person name="Mikhaleva J."/>
            <person name="Olsen L.C."/>
            <person name="Jubin C."/>
            <person name="Canestro C."/>
            <person name="Bouquet J.M."/>
            <person name="Danks G."/>
            <person name="Poulain J."/>
            <person name="Campsteijn C."/>
            <person name="Adamski M."/>
            <person name="Cross I."/>
            <person name="Yadetie F."/>
            <person name="Muffato M."/>
            <person name="Louis A."/>
            <person name="Butcher S."/>
            <person name="Tsagkogeorga G."/>
            <person name="Konrad A."/>
            <person name="Singh S."/>
            <person name="Jensen M.F."/>
            <person name="Cong E.H."/>
            <person name="Eikeseth-Otteraa H."/>
            <person name="Noel B."/>
            <person name="Anthouard V."/>
            <person name="Porcel B.M."/>
            <person name="Kachouri-Lafond R."/>
            <person name="Nishino A."/>
            <person name="Ugolini M."/>
            <person name="Chourrout P."/>
            <person name="Nishida H."/>
            <person name="Aasland R."/>
            <person name="Huzurbazar S."/>
            <person name="Westhof E."/>
            <person name="Delsuc F."/>
            <person name="Lehrach H."/>
            <person name="Reinhardt R."/>
            <person name="Weissenbach J."/>
            <person name="Roy S.W."/>
            <person name="Artiguenave F."/>
            <person name="Postlethwait J.H."/>
            <person name="Manak J.R."/>
            <person name="Thompson E.M."/>
            <person name="Jaillon O."/>
            <person name="Du Pasquier L."/>
            <person name="Boudinot P."/>
            <person name="Liberles D.A."/>
            <person name="Volff J.N."/>
            <person name="Philippe H."/>
            <person name="Lenhard B."/>
            <person name="Roest Crollius H."/>
            <person name="Wincker P."/>
            <person name="Chourrout D."/>
        </authorList>
    </citation>
    <scope>NUCLEOTIDE SEQUENCE [LARGE SCALE GENOMIC DNA]</scope>
</reference>
<evidence type="ECO:0000313" key="1">
    <source>
        <dbReference type="EMBL" id="CBY34522.1"/>
    </source>
</evidence>
<proteinExistence type="predicted"/>
<organism evidence="1">
    <name type="scientific">Oikopleura dioica</name>
    <name type="common">Tunicate</name>
    <dbReference type="NCBI Taxonomy" id="34765"/>
    <lineage>
        <taxon>Eukaryota</taxon>
        <taxon>Metazoa</taxon>
        <taxon>Chordata</taxon>
        <taxon>Tunicata</taxon>
        <taxon>Appendicularia</taxon>
        <taxon>Copelata</taxon>
        <taxon>Oikopleuridae</taxon>
        <taxon>Oikopleura</taxon>
    </lineage>
</organism>
<gene>
    <name evidence="1" type="ORF">GSOID_T00024547001</name>
</gene>
<protein>
    <submittedName>
        <fullName evidence="1">Uncharacterized protein</fullName>
    </submittedName>
</protein>